<dbReference type="Gene3D" id="1.10.30.10">
    <property type="entry name" value="High mobility group box domain"/>
    <property type="match status" value="2"/>
</dbReference>
<keyword evidence="6" id="KW-1185">Reference proteome</keyword>
<dbReference type="EMBL" id="JBAHYK010000010">
    <property type="protein sequence ID" value="KAL0581458.1"/>
    <property type="molecule type" value="Genomic_DNA"/>
</dbReference>
<dbReference type="SMART" id="SM00398">
    <property type="entry name" value="HMG"/>
    <property type="match status" value="2"/>
</dbReference>
<dbReference type="SUPFAM" id="SSF47095">
    <property type="entry name" value="HMG-box"/>
    <property type="match status" value="2"/>
</dbReference>
<evidence type="ECO:0000313" key="6">
    <source>
        <dbReference type="Proteomes" id="UP001465976"/>
    </source>
</evidence>
<comment type="caution">
    <text evidence="5">The sequence shown here is derived from an EMBL/GenBank/DDBJ whole genome shotgun (WGS) entry which is preliminary data.</text>
</comment>
<dbReference type="PANTHER" id="PTHR48112:SF22">
    <property type="entry name" value="MITOCHONDRIAL TRANSCRIPTION FACTOR A, ISOFORM B"/>
    <property type="match status" value="1"/>
</dbReference>
<name>A0ABR3G1C1_9AGAR</name>
<evidence type="ECO:0000256" key="2">
    <source>
        <dbReference type="PROSITE-ProRule" id="PRU00267"/>
    </source>
</evidence>
<accession>A0ABR3G1C1</accession>
<organism evidence="5 6">
    <name type="scientific">Marasmius crinis-equi</name>
    <dbReference type="NCBI Taxonomy" id="585013"/>
    <lineage>
        <taxon>Eukaryota</taxon>
        <taxon>Fungi</taxon>
        <taxon>Dikarya</taxon>
        <taxon>Basidiomycota</taxon>
        <taxon>Agaricomycotina</taxon>
        <taxon>Agaricomycetes</taxon>
        <taxon>Agaricomycetidae</taxon>
        <taxon>Agaricales</taxon>
        <taxon>Marasmiineae</taxon>
        <taxon>Marasmiaceae</taxon>
        <taxon>Marasmius</taxon>
    </lineage>
</organism>
<dbReference type="Proteomes" id="UP001465976">
    <property type="component" value="Unassembled WGS sequence"/>
</dbReference>
<feature type="compositionally biased region" description="Basic residues" evidence="3">
    <location>
        <begin position="78"/>
        <end position="106"/>
    </location>
</feature>
<feature type="DNA-binding region" description="HMG box" evidence="2">
    <location>
        <begin position="214"/>
        <end position="278"/>
    </location>
</feature>
<feature type="compositionally biased region" description="Low complexity" evidence="3">
    <location>
        <begin position="65"/>
        <end position="77"/>
    </location>
</feature>
<evidence type="ECO:0000259" key="4">
    <source>
        <dbReference type="PROSITE" id="PS50118"/>
    </source>
</evidence>
<dbReference type="InterPro" id="IPR009071">
    <property type="entry name" value="HMG_box_dom"/>
</dbReference>
<dbReference type="Pfam" id="PF00505">
    <property type="entry name" value="HMG_box"/>
    <property type="match status" value="2"/>
</dbReference>
<dbReference type="InterPro" id="IPR036910">
    <property type="entry name" value="HMG_box_dom_sf"/>
</dbReference>
<evidence type="ECO:0000256" key="3">
    <source>
        <dbReference type="SAM" id="MobiDB-lite"/>
    </source>
</evidence>
<evidence type="ECO:0000256" key="1">
    <source>
        <dbReference type="ARBA" id="ARBA00023125"/>
    </source>
</evidence>
<dbReference type="PANTHER" id="PTHR48112">
    <property type="entry name" value="HIGH MOBILITY GROUP PROTEIN DSP1"/>
    <property type="match status" value="1"/>
</dbReference>
<keyword evidence="1 2" id="KW-0238">DNA-binding</keyword>
<feature type="domain" description="HMG box" evidence="4">
    <location>
        <begin position="214"/>
        <end position="278"/>
    </location>
</feature>
<feature type="region of interest" description="Disordered" evidence="3">
    <location>
        <begin position="45"/>
        <end position="107"/>
    </location>
</feature>
<keyword evidence="2" id="KW-0539">Nucleus</keyword>
<protein>
    <recommendedName>
        <fullName evidence="4">HMG box domain-containing protein</fullName>
    </recommendedName>
</protein>
<proteinExistence type="predicted"/>
<sequence>MFSALRLGLAVRLARAPVPVVFTRLTTPTSILAARRTFLTSARVSEPAAAAKAKPKTTKAKSKTTSKTAAKTTVKKATAAKKPAKKAAAKKPAKKKVAKRKPKKVAPPKIDRQLIKPPAKPTSAYILWTQEQPKHKITSLAEAQERLRALGAEWQTIPQHVKEEYHQRYLQQRSAWEKQYEEWYNSLTPEQMKAAQARKKKSSGFRLSKPHGQPARPPSAYILFYLEFKRDNSGLPVQEATKQAGKVWAEASEATKERYREQFGAAYAQYRKDLEAYKQRFATP</sequence>
<feature type="domain" description="HMG box" evidence="4">
    <location>
        <begin position="118"/>
        <end position="184"/>
    </location>
</feature>
<feature type="compositionally biased region" description="Basic residues" evidence="3">
    <location>
        <begin position="53"/>
        <end position="64"/>
    </location>
</feature>
<dbReference type="InterPro" id="IPR050342">
    <property type="entry name" value="HMGB"/>
</dbReference>
<reference evidence="5 6" key="1">
    <citation type="submission" date="2024-02" db="EMBL/GenBank/DDBJ databases">
        <title>A draft genome for the cacao thread blight pathogen Marasmius crinis-equi.</title>
        <authorList>
            <person name="Cohen S.P."/>
            <person name="Baruah I.K."/>
            <person name="Amoako-Attah I."/>
            <person name="Bukari Y."/>
            <person name="Meinhardt L.W."/>
            <person name="Bailey B.A."/>
        </authorList>
    </citation>
    <scope>NUCLEOTIDE SEQUENCE [LARGE SCALE GENOMIC DNA]</scope>
    <source>
        <strain evidence="5 6">GH-76</strain>
    </source>
</reference>
<feature type="DNA-binding region" description="HMG box" evidence="2">
    <location>
        <begin position="118"/>
        <end position="184"/>
    </location>
</feature>
<dbReference type="PROSITE" id="PS50118">
    <property type="entry name" value="HMG_BOX_2"/>
    <property type="match status" value="2"/>
</dbReference>
<evidence type="ECO:0000313" key="5">
    <source>
        <dbReference type="EMBL" id="KAL0581458.1"/>
    </source>
</evidence>
<gene>
    <name evidence="5" type="ORF">V5O48_000612</name>
</gene>